<keyword evidence="1" id="KW-0732">Signal</keyword>
<dbReference type="Gene3D" id="3.40.190.10">
    <property type="entry name" value="Periplasmic binding protein-like II"/>
    <property type="match status" value="1"/>
</dbReference>
<dbReference type="STRING" id="940295.EYM_06030"/>
<accession>A0A0U3FLE7</accession>
<protein>
    <recommendedName>
        <fullName evidence="2">Solute-binding protein family 5 domain-containing protein</fullName>
    </recommendedName>
</protein>
<dbReference type="Gene3D" id="3.10.105.10">
    <property type="entry name" value="Dipeptide-binding Protein, Domain 3"/>
    <property type="match status" value="1"/>
</dbReference>
<dbReference type="GO" id="GO:0042597">
    <property type="term" value="C:periplasmic space"/>
    <property type="evidence" value="ECO:0007669"/>
    <property type="project" value="UniProtKB-ARBA"/>
</dbReference>
<sequence>MSSQISIGLGNWGPPNPVRFYPRGPAYVITSFAYDTLVWKDSKGVIPWLAVKWVKLNDTAWVFYLRKGLTWSDGEPLTAEDVAFSYNYLKESKWAWKDMSVLKRAVALNETTVLIELNRPFPLFVEEYATTVFVIPKRVWSSKPSLSVSSGPYVLKSYSPGSGYVFVKNPRFWGPEPLFDQLVIPSMQFTSPQALASAFISGKVDAITLMGKAWRLIKVIESRKPNAIIKKGPMYWVLFLGFNLNKYPFDVKEFRKAVSLALDLKQLVLRSVGSFEGALPGVPGYVPPYSAFYNKNVGVHEYSPKEAVQLMEKLGIRDSDGDGCVELNGRKWRPLLVTSKSWVTEALIVKEMLERVGICVNVKTVAGTKQLDWIVKNGAFDMEINGHGATGNNPFALTWIFKAFGTPWFNEKYEKLMRKLTSAKNLEEAEEIAKEAQGIIADEVPRIALYYPYQFLVSDGKAHWFFTYNGIDGGIPLPYNKLALLKPIR</sequence>
<evidence type="ECO:0000259" key="2">
    <source>
        <dbReference type="Pfam" id="PF00496"/>
    </source>
</evidence>
<dbReference type="GO" id="GO:0015833">
    <property type="term" value="P:peptide transport"/>
    <property type="evidence" value="ECO:0007669"/>
    <property type="project" value="TreeGrafter"/>
</dbReference>
<dbReference type="Pfam" id="PF00496">
    <property type="entry name" value="SBP_bac_5"/>
    <property type="match status" value="1"/>
</dbReference>
<dbReference type="EMBL" id="CP006867">
    <property type="protein sequence ID" value="ALU12646.1"/>
    <property type="molecule type" value="Genomic_DNA"/>
</dbReference>
<dbReference type="SUPFAM" id="SSF53850">
    <property type="entry name" value="Periplasmic binding protein-like II"/>
    <property type="match status" value="1"/>
</dbReference>
<dbReference type="KEGG" id="iis:EYM_06030"/>
<name>A0A0U3FLE7_9CREN</name>
<dbReference type="PIRSF" id="PIRSF002741">
    <property type="entry name" value="MppA"/>
    <property type="match status" value="1"/>
</dbReference>
<dbReference type="GO" id="GO:1904680">
    <property type="term" value="F:peptide transmembrane transporter activity"/>
    <property type="evidence" value="ECO:0007669"/>
    <property type="project" value="TreeGrafter"/>
</dbReference>
<evidence type="ECO:0000256" key="1">
    <source>
        <dbReference type="ARBA" id="ARBA00022729"/>
    </source>
</evidence>
<keyword evidence="4" id="KW-1185">Reference proteome</keyword>
<dbReference type="AlphaFoldDB" id="A0A0U3FLE7"/>
<organism evidence="3 4">
    <name type="scientific">Ignicoccus islandicus DSM 13165</name>
    <dbReference type="NCBI Taxonomy" id="940295"/>
    <lineage>
        <taxon>Archaea</taxon>
        <taxon>Thermoproteota</taxon>
        <taxon>Thermoprotei</taxon>
        <taxon>Desulfurococcales</taxon>
        <taxon>Desulfurococcaceae</taxon>
        <taxon>Ignicoccus</taxon>
    </lineage>
</organism>
<dbReference type="InterPro" id="IPR000914">
    <property type="entry name" value="SBP_5_dom"/>
</dbReference>
<evidence type="ECO:0000313" key="3">
    <source>
        <dbReference type="EMBL" id="ALU12646.1"/>
    </source>
</evidence>
<dbReference type="Proteomes" id="UP000060778">
    <property type="component" value="Chromosome"/>
</dbReference>
<dbReference type="PANTHER" id="PTHR30290:SF64">
    <property type="entry name" value="ABC TRANSPORTER PERIPLASMIC BINDING PROTEIN"/>
    <property type="match status" value="1"/>
</dbReference>
<feature type="domain" description="Solute-binding protein family 5" evidence="2">
    <location>
        <begin position="45"/>
        <end position="401"/>
    </location>
</feature>
<evidence type="ECO:0000313" key="4">
    <source>
        <dbReference type="Proteomes" id="UP000060778"/>
    </source>
</evidence>
<proteinExistence type="predicted"/>
<reference evidence="3 4" key="1">
    <citation type="submission" date="2013-11" db="EMBL/GenBank/DDBJ databases">
        <title>Comparative genomics of Ignicoccus.</title>
        <authorList>
            <person name="Podar M."/>
        </authorList>
    </citation>
    <scope>NUCLEOTIDE SEQUENCE [LARGE SCALE GENOMIC DNA]</scope>
    <source>
        <strain evidence="3 4">DSM 13165</strain>
    </source>
</reference>
<gene>
    <name evidence="3" type="ORF">EYM_06030</name>
</gene>
<dbReference type="GO" id="GO:0043190">
    <property type="term" value="C:ATP-binding cassette (ABC) transporter complex"/>
    <property type="evidence" value="ECO:0007669"/>
    <property type="project" value="InterPro"/>
</dbReference>
<dbReference type="InterPro" id="IPR039424">
    <property type="entry name" value="SBP_5"/>
</dbReference>
<dbReference type="InterPro" id="IPR030678">
    <property type="entry name" value="Peptide/Ni-bd"/>
</dbReference>
<dbReference type="PANTHER" id="PTHR30290">
    <property type="entry name" value="PERIPLASMIC BINDING COMPONENT OF ABC TRANSPORTER"/>
    <property type="match status" value="1"/>
</dbReference>